<dbReference type="PANTHER" id="PTHR22946:SF9">
    <property type="entry name" value="POLYKETIDE TRANSFERASE AF380"/>
    <property type="match status" value="1"/>
</dbReference>
<dbReference type="EMBL" id="JAIRAU010000001">
    <property type="protein sequence ID" value="MBZ5708516.1"/>
    <property type="molecule type" value="Genomic_DNA"/>
</dbReference>
<protein>
    <submittedName>
        <fullName evidence="4">Dienelactone hydrolase family protein</fullName>
    </submittedName>
</protein>
<accession>A0ABS7TJX0</accession>
<evidence type="ECO:0000256" key="2">
    <source>
        <dbReference type="SAM" id="MobiDB-lite"/>
    </source>
</evidence>
<comment type="caution">
    <text evidence="4">The sequence shown here is derived from an EMBL/GenBank/DDBJ whole genome shotgun (WGS) entry which is preliminary data.</text>
</comment>
<proteinExistence type="predicted"/>
<evidence type="ECO:0000256" key="1">
    <source>
        <dbReference type="ARBA" id="ARBA00022801"/>
    </source>
</evidence>
<keyword evidence="1 4" id="KW-0378">Hydrolase</keyword>
<dbReference type="PROSITE" id="PS51257">
    <property type="entry name" value="PROKAR_LIPOPROTEIN"/>
    <property type="match status" value="1"/>
</dbReference>
<sequence length="374" mass="39930">MILARTLAKSTMCVAVLAVGCVNETYAPDEQESKNWPNFPIADSDGGADNGGGGGLDPDAEILGVETLDVTIPASLHAQGLKIPAKLVRPVWSKPVGPRPAMMVLHGSGGLLKDGKSNNGPCSDQMESQFATWSTRLAELGYPVLLPSSYSARGFCDKHSQADKMPKTFDANTEQILGRIYDLDAASRYLCDLPEVDCDRMGLLGFSQGGTMTMLGLHWQVEHALQYFRENKAGTVDIEIPDIKPGRPEFKVGIAYYPGCGFDGTVPLSTSNSAAVENKYLATAPLFVLHASDDPLVEHCSTEYGTGSRQIQAGQVATKMNVENLYDITVYPDAGHSFDSAGGKADGGTPAGNEAAKEKALKVALEKIHLHLDN</sequence>
<evidence type="ECO:0000313" key="4">
    <source>
        <dbReference type="EMBL" id="MBZ5708516.1"/>
    </source>
</evidence>
<feature type="region of interest" description="Disordered" evidence="2">
    <location>
        <begin position="29"/>
        <end position="57"/>
    </location>
</feature>
<evidence type="ECO:0000313" key="5">
    <source>
        <dbReference type="Proteomes" id="UP001139031"/>
    </source>
</evidence>
<dbReference type="Pfam" id="PF01738">
    <property type="entry name" value="DLH"/>
    <property type="match status" value="1"/>
</dbReference>
<dbReference type="InterPro" id="IPR050261">
    <property type="entry name" value="FrsA_esterase"/>
</dbReference>
<reference evidence="4" key="1">
    <citation type="submission" date="2021-08" db="EMBL/GenBank/DDBJ databases">
        <authorList>
            <person name="Stevens D.C."/>
        </authorList>
    </citation>
    <scope>NUCLEOTIDE SEQUENCE</scope>
    <source>
        <strain evidence="4">DSM 53165</strain>
    </source>
</reference>
<dbReference type="InterPro" id="IPR029058">
    <property type="entry name" value="AB_hydrolase_fold"/>
</dbReference>
<dbReference type="InterPro" id="IPR002925">
    <property type="entry name" value="Dienelactn_hydro"/>
</dbReference>
<gene>
    <name evidence="4" type="ORF">K7C98_04550</name>
</gene>
<dbReference type="GO" id="GO:0016787">
    <property type="term" value="F:hydrolase activity"/>
    <property type="evidence" value="ECO:0007669"/>
    <property type="project" value="UniProtKB-KW"/>
</dbReference>
<dbReference type="Gene3D" id="3.40.50.1820">
    <property type="entry name" value="alpha/beta hydrolase"/>
    <property type="match status" value="1"/>
</dbReference>
<name>A0ABS7TJX0_9BACT</name>
<dbReference type="RefSeq" id="WP_224190263.1">
    <property type="nucleotide sequence ID" value="NZ_JAIRAU010000001.1"/>
</dbReference>
<feature type="domain" description="Dienelactone hydrolase" evidence="3">
    <location>
        <begin position="128"/>
        <end position="365"/>
    </location>
</feature>
<dbReference type="SUPFAM" id="SSF53474">
    <property type="entry name" value="alpha/beta-Hydrolases"/>
    <property type="match status" value="1"/>
</dbReference>
<dbReference type="Proteomes" id="UP001139031">
    <property type="component" value="Unassembled WGS sequence"/>
</dbReference>
<organism evidence="4 5">
    <name type="scientific">Nannocystis pusilla</name>
    <dbReference type="NCBI Taxonomy" id="889268"/>
    <lineage>
        <taxon>Bacteria</taxon>
        <taxon>Pseudomonadati</taxon>
        <taxon>Myxococcota</taxon>
        <taxon>Polyangia</taxon>
        <taxon>Nannocystales</taxon>
        <taxon>Nannocystaceae</taxon>
        <taxon>Nannocystis</taxon>
    </lineage>
</organism>
<keyword evidence="5" id="KW-1185">Reference proteome</keyword>
<evidence type="ECO:0000259" key="3">
    <source>
        <dbReference type="Pfam" id="PF01738"/>
    </source>
</evidence>
<dbReference type="PANTHER" id="PTHR22946">
    <property type="entry name" value="DIENELACTONE HYDROLASE DOMAIN-CONTAINING PROTEIN-RELATED"/>
    <property type="match status" value="1"/>
</dbReference>